<dbReference type="AlphaFoldDB" id="A0A967AW49"/>
<evidence type="ECO:0000313" key="2">
    <source>
        <dbReference type="EMBL" id="NHF61027.1"/>
    </source>
</evidence>
<evidence type="ECO:0000256" key="1">
    <source>
        <dbReference type="SAM" id="MobiDB-lite"/>
    </source>
</evidence>
<gene>
    <name evidence="2" type="ORF">FK220_016870</name>
</gene>
<dbReference type="RefSeq" id="WP_152575515.1">
    <property type="nucleotide sequence ID" value="NZ_VIKU02000005.1"/>
</dbReference>
<dbReference type="PROSITE" id="PS51257">
    <property type="entry name" value="PROKAR_LIPOPROTEIN"/>
    <property type="match status" value="1"/>
</dbReference>
<evidence type="ECO:0000313" key="3">
    <source>
        <dbReference type="Proteomes" id="UP000707206"/>
    </source>
</evidence>
<reference evidence="2" key="1">
    <citation type="submission" date="2019-07" db="EMBL/GenBank/DDBJ databases">
        <authorList>
            <person name="De-Chao Zhang Q."/>
        </authorList>
    </citation>
    <scope>NUCLEOTIDE SEQUENCE</scope>
    <source>
        <strain evidence="2">TP-CH-4</strain>
    </source>
</reference>
<feature type="compositionally biased region" description="Acidic residues" evidence="1">
    <location>
        <begin position="35"/>
        <end position="68"/>
    </location>
</feature>
<keyword evidence="3" id="KW-1185">Reference proteome</keyword>
<dbReference type="EMBL" id="VIKU02000005">
    <property type="protein sequence ID" value="NHF61027.1"/>
    <property type="molecule type" value="Genomic_DNA"/>
</dbReference>
<name>A0A967AW49_9FLAO</name>
<comment type="caution">
    <text evidence="2">The sequence shown here is derived from an EMBL/GenBank/DDBJ whole genome shotgun (WGS) entry which is preliminary data.</text>
</comment>
<accession>A0A967AW49</accession>
<sequence>MKKSITLFVTLVVSLFILSLSSCREKSTSEKVEDGVEEVGDELEEAGDEVEDGMEEMKEEAEDAVDDN</sequence>
<reference evidence="2" key="2">
    <citation type="submission" date="2020-03" db="EMBL/GenBank/DDBJ databases">
        <title>Flavobacteriaceae bacterium strain TP-CH-4, a member of the family Flavobacteriaceae isolated from a deep-sea seamount.</title>
        <authorList>
            <person name="Zhang D.-C."/>
        </authorList>
    </citation>
    <scope>NUCLEOTIDE SEQUENCE</scope>
    <source>
        <strain evidence="2">TP-CH-4</strain>
    </source>
</reference>
<proteinExistence type="predicted"/>
<protein>
    <submittedName>
        <fullName evidence="2">Uncharacterized protein</fullName>
    </submittedName>
</protein>
<feature type="region of interest" description="Disordered" evidence="1">
    <location>
        <begin position="27"/>
        <end position="68"/>
    </location>
</feature>
<organism evidence="2 3">
    <name type="scientific">Pelagihabitans pacificus</name>
    <dbReference type="NCBI Taxonomy" id="2696054"/>
    <lineage>
        <taxon>Bacteria</taxon>
        <taxon>Pseudomonadati</taxon>
        <taxon>Bacteroidota</taxon>
        <taxon>Flavobacteriia</taxon>
        <taxon>Flavobacteriales</taxon>
        <taxon>Flavobacteriaceae</taxon>
        <taxon>Pelagihabitans</taxon>
    </lineage>
</organism>
<dbReference type="Proteomes" id="UP000707206">
    <property type="component" value="Unassembled WGS sequence"/>
</dbReference>